<dbReference type="Gene3D" id="3.40.50.1820">
    <property type="entry name" value="alpha/beta hydrolase"/>
    <property type="match status" value="1"/>
</dbReference>
<dbReference type="Pfam" id="PF07859">
    <property type="entry name" value="Abhydrolase_3"/>
    <property type="match status" value="1"/>
</dbReference>
<reference evidence="2" key="1">
    <citation type="submission" date="2025-08" db="UniProtKB">
        <authorList>
            <consortium name="RefSeq"/>
        </authorList>
    </citation>
    <scope>IDENTIFICATION</scope>
</reference>
<protein>
    <submittedName>
        <fullName evidence="2">Probable carboxylesterase 2</fullName>
    </submittedName>
</protein>
<dbReference type="AlphaFoldDB" id="A0A1U8AIJ0"/>
<proteinExistence type="predicted"/>
<dbReference type="OMA" id="WINQHAY"/>
<dbReference type="InterPro" id="IPR050466">
    <property type="entry name" value="Carboxylest/Gibb_receptor"/>
</dbReference>
<dbReference type="GeneID" id="104603365"/>
<accession>A0A1U8AIJ0</accession>
<dbReference type="SUPFAM" id="SSF53474">
    <property type="entry name" value="alpha/beta-Hydrolases"/>
    <property type="match status" value="1"/>
</dbReference>
<dbReference type="KEGG" id="nnu:104603365"/>
<dbReference type="Proteomes" id="UP000189703">
    <property type="component" value="Unplaced"/>
</dbReference>
<evidence type="ECO:0000313" key="2">
    <source>
        <dbReference type="RefSeq" id="XP_010265680.1"/>
    </source>
</evidence>
<dbReference type="GO" id="GO:0016787">
    <property type="term" value="F:hydrolase activity"/>
    <property type="evidence" value="ECO:0007669"/>
    <property type="project" value="InterPro"/>
</dbReference>
<evidence type="ECO:0000313" key="1">
    <source>
        <dbReference type="Proteomes" id="UP000189703"/>
    </source>
</evidence>
<gene>
    <name evidence="2" type="primary">LOC104603365</name>
</gene>
<dbReference type="PANTHER" id="PTHR23024:SF577">
    <property type="entry name" value="CARBOXYLESTERASE 2-RELATED"/>
    <property type="match status" value="1"/>
</dbReference>
<dbReference type="InterPro" id="IPR033140">
    <property type="entry name" value="Lipase_GDXG_put_SER_AS"/>
</dbReference>
<dbReference type="PROSITE" id="PS01174">
    <property type="entry name" value="LIPASE_GDXG_SER"/>
    <property type="match status" value="1"/>
</dbReference>
<keyword evidence="1" id="KW-1185">Reference proteome</keyword>
<dbReference type="eggNOG" id="KOG1515">
    <property type="taxonomic scope" value="Eukaryota"/>
</dbReference>
<dbReference type="OrthoDB" id="408631at2759"/>
<dbReference type="FunCoup" id="A0A1U8AIJ0">
    <property type="interactions" value="114"/>
</dbReference>
<name>A0A1U8AIJ0_NELNU</name>
<dbReference type="PANTHER" id="PTHR23024">
    <property type="entry name" value="ARYLACETAMIDE DEACETYLASE"/>
    <property type="match status" value="1"/>
</dbReference>
<dbReference type="RefSeq" id="XP_010265680.1">
    <property type="nucleotide sequence ID" value="XM_010267378.2"/>
</dbReference>
<sequence length="371" mass="41076">MLTSLASSFLHRHHRLLLVLMDANKTLPLLLLFLLLLPLIDSSSTSQQIDYQLIPFFIKYKDGHVKRLIGNDIIVAGLDPQTGVSTKDVTINTKTEVGARIYLPKTTNQPDQKLPLLVYVHGGAFIVETAFSPTYHFYLNSVVAQANVVAVSVNYRRAPENPLPIAYDDSWEVLKWAVSHSTDHPAGGPEEPWLKDHVDFERVFLAGDSAGANIVHNLAMRAGEEVNELPGGVEILGAALICPYFWGEKRIGNEAQTPENLRMLADKTWQIACPTSKGLDDPRINPEAEGAPSLSKLGCSRVLVEVAGKDVLKDRGVLYYDTLVKSGWKGKAELMESDGENHVFYLMNPTTEHAVALMKRFTSFLNVDTED</sequence>
<organism evidence="1 2">
    <name type="scientific">Nelumbo nucifera</name>
    <name type="common">Sacred lotus</name>
    <dbReference type="NCBI Taxonomy" id="4432"/>
    <lineage>
        <taxon>Eukaryota</taxon>
        <taxon>Viridiplantae</taxon>
        <taxon>Streptophyta</taxon>
        <taxon>Embryophyta</taxon>
        <taxon>Tracheophyta</taxon>
        <taxon>Spermatophyta</taxon>
        <taxon>Magnoliopsida</taxon>
        <taxon>Proteales</taxon>
        <taxon>Nelumbonaceae</taxon>
        <taxon>Nelumbo</taxon>
    </lineage>
</organism>
<dbReference type="InterPro" id="IPR029058">
    <property type="entry name" value="AB_hydrolase_fold"/>
</dbReference>
<dbReference type="InterPro" id="IPR013094">
    <property type="entry name" value="AB_hydrolase_3"/>
</dbReference>